<proteinExistence type="predicted"/>
<comment type="caution">
    <text evidence="1">The sequence shown here is derived from an EMBL/GenBank/DDBJ whole genome shotgun (WGS) entry which is preliminary data.</text>
</comment>
<dbReference type="EMBL" id="CM042010">
    <property type="protein sequence ID" value="KAI3780348.1"/>
    <property type="molecule type" value="Genomic_DNA"/>
</dbReference>
<evidence type="ECO:0000313" key="2">
    <source>
        <dbReference type="Proteomes" id="UP001055811"/>
    </source>
</evidence>
<reference evidence="1 2" key="2">
    <citation type="journal article" date="2022" name="Mol. Ecol. Resour.">
        <title>The genomes of chicory, endive, great burdock and yacon provide insights into Asteraceae paleo-polyploidization history and plant inulin production.</title>
        <authorList>
            <person name="Fan W."/>
            <person name="Wang S."/>
            <person name="Wang H."/>
            <person name="Wang A."/>
            <person name="Jiang F."/>
            <person name="Liu H."/>
            <person name="Zhao H."/>
            <person name="Xu D."/>
            <person name="Zhang Y."/>
        </authorList>
    </citation>
    <scope>NUCLEOTIDE SEQUENCE [LARGE SCALE GENOMIC DNA]</scope>
    <source>
        <strain evidence="2">cv. Punajuju</strain>
        <tissue evidence="1">Leaves</tissue>
    </source>
</reference>
<protein>
    <submittedName>
        <fullName evidence="1">Uncharacterized protein</fullName>
    </submittedName>
</protein>
<accession>A0ACB9GBB5</accession>
<dbReference type="Proteomes" id="UP001055811">
    <property type="component" value="Linkage Group LG02"/>
</dbReference>
<keyword evidence="2" id="KW-1185">Reference proteome</keyword>
<name>A0ACB9GBB5_CICIN</name>
<gene>
    <name evidence="1" type="ORF">L2E82_10326</name>
</gene>
<sequence>MWCIMDDIAPRVIELVKSMLQLDACTKVHCYSFSDAESTLLILRAYISCSPLLRNLSTFAIQTSRSLHCFELLWMLRPGTHKYVGRGSSASLIRLHRSHFTGRHVEDSEMNFVDFAFIGMGCLGRLLHYS</sequence>
<reference evidence="2" key="1">
    <citation type="journal article" date="2022" name="Mol. Ecol. Resour.">
        <title>The genomes of chicory, endive, great burdock and yacon provide insights into Asteraceae palaeo-polyploidization history and plant inulin production.</title>
        <authorList>
            <person name="Fan W."/>
            <person name="Wang S."/>
            <person name="Wang H."/>
            <person name="Wang A."/>
            <person name="Jiang F."/>
            <person name="Liu H."/>
            <person name="Zhao H."/>
            <person name="Xu D."/>
            <person name="Zhang Y."/>
        </authorList>
    </citation>
    <scope>NUCLEOTIDE SEQUENCE [LARGE SCALE GENOMIC DNA]</scope>
    <source>
        <strain evidence="2">cv. Punajuju</strain>
    </source>
</reference>
<evidence type="ECO:0000313" key="1">
    <source>
        <dbReference type="EMBL" id="KAI3780348.1"/>
    </source>
</evidence>
<organism evidence="1 2">
    <name type="scientific">Cichorium intybus</name>
    <name type="common">Chicory</name>
    <dbReference type="NCBI Taxonomy" id="13427"/>
    <lineage>
        <taxon>Eukaryota</taxon>
        <taxon>Viridiplantae</taxon>
        <taxon>Streptophyta</taxon>
        <taxon>Embryophyta</taxon>
        <taxon>Tracheophyta</taxon>
        <taxon>Spermatophyta</taxon>
        <taxon>Magnoliopsida</taxon>
        <taxon>eudicotyledons</taxon>
        <taxon>Gunneridae</taxon>
        <taxon>Pentapetalae</taxon>
        <taxon>asterids</taxon>
        <taxon>campanulids</taxon>
        <taxon>Asterales</taxon>
        <taxon>Asteraceae</taxon>
        <taxon>Cichorioideae</taxon>
        <taxon>Cichorieae</taxon>
        <taxon>Cichoriinae</taxon>
        <taxon>Cichorium</taxon>
    </lineage>
</organism>